<evidence type="ECO:0000313" key="4">
    <source>
        <dbReference type="Proteomes" id="UP000095767"/>
    </source>
</evidence>
<dbReference type="AlphaFoldDB" id="A0A1E5V5W2"/>
<dbReference type="EMBL" id="LWDX02050871">
    <property type="protein sequence ID" value="OEL20375.1"/>
    <property type="molecule type" value="Genomic_DNA"/>
</dbReference>
<sequence length="626" mass="70668">MDDEDYSWVRRTRFSQSIVRSSSGREQYGAFIEQFSRGAELKLNGFGSGHKLPRQNLQPVAKGSALSNSARLPIPKAKSAVAQSEGKLKHASSDGQLNRERGSDRSSRQASAKQDRKGVGLSLDIPQQRVVRPSKDESPDALDFSFHSDEQSQRLQRVCSSPAPFYSQDAAPPVDDSRVRSSSMKVIGEVSKPTPKPKRRAKSPIPTRVISDVFKEAKAATKRFSSPQRQRKPTSPRSPDDSPPFGFGSLRTPSKLKINRRTSSWPRRNLDDGLAKVAASEILERWTVDRSQLLIGHRFASGAYSRLFHGIYKEQPVAVKFIRQPDDGEDEELSARLEKQFTAEVTILARLQHRNVIKLVGACNCPPVFCVITEFLSGGSLRAFLRKLERKTLPMEKVISIALDIARGLEYIHLQGIVHRDVKPENILFDEEFCAKVVDFGVACEEAHCNLLDDDPGTYRWMAPEMYKHKPYGPKVDVYSFGLLLWELVTGSLPYEDMTPLQAAFAVVNKCSCLDELFENENDKHEFSFQNLRPVVPSTCPAAVRFLIEQCWSWQPDKRPEFRQIVLILENLKTVLETDGRLDKIPSFICQLQECNDQNKKKVSNWIQRLSYTQPNFSGPPPPKLL</sequence>
<dbReference type="GO" id="GO:0004674">
    <property type="term" value="F:protein serine/threonine kinase activity"/>
    <property type="evidence" value="ECO:0007669"/>
    <property type="project" value="TreeGrafter"/>
</dbReference>
<evidence type="ECO:0000256" key="1">
    <source>
        <dbReference type="SAM" id="MobiDB-lite"/>
    </source>
</evidence>
<dbReference type="Pfam" id="PF00069">
    <property type="entry name" value="Pkinase"/>
    <property type="match status" value="1"/>
</dbReference>
<organism evidence="3 4">
    <name type="scientific">Dichanthelium oligosanthes</name>
    <dbReference type="NCBI Taxonomy" id="888268"/>
    <lineage>
        <taxon>Eukaryota</taxon>
        <taxon>Viridiplantae</taxon>
        <taxon>Streptophyta</taxon>
        <taxon>Embryophyta</taxon>
        <taxon>Tracheophyta</taxon>
        <taxon>Spermatophyta</taxon>
        <taxon>Magnoliopsida</taxon>
        <taxon>Liliopsida</taxon>
        <taxon>Poales</taxon>
        <taxon>Poaceae</taxon>
        <taxon>PACMAD clade</taxon>
        <taxon>Panicoideae</taxon>
        <taxon>Panicodae</taxon>
        <taxon>Paniceae</taxon>
        <taxon>Dichantheliinae</taxon>
        <taxon>Dichanthelium</taxon>
    </lineage>
</organism>
<dbReference type="SUPFAM" id="SSF56112">
    <property type="entry name" value="Protein kinase-like (PK-like)"/>
    <property type="match status" value="1"/>
</dbReference>
<dbReference type="PROSITE" id="PS00108">
    <property type="entry name" value="PROTEIN_KINASE_ST"/>
    <property type="match status" value="1"/>
</dbReference>
<dbReference type="Gene3D" id="1.10.510.10">
    <property type="entry name" value="Transferase(Phosphotransferase) domain 1"/>
    <property type="match status" value="1"/>
</dbReference>
<reference evidence="3 4" key="1">
    <citation type="submission" date="2016-09" db="EMBL/GenBank/DDBJ databases">
        <title>The draft genome of Dichanthelium oligosanthes: A C3 panicoid grass species.</title>
        <authorList>
            <person name="Studer A.J."/>
            <person name="Schnable J.C."/>
            <person name="Brutnell T.P."/>
        </authorList>
    </citation>
    <scope>NUCLEOTIDE SEQUENCE [LARGE SCALE GENOMIC DNA]</scope>
    <source>
        <strain evidence="4">cv. Kellogg 1175</strain>
        <tissue evidence="3">Leaf</tissue>
    </source>
</reference>
<name>A0A1E5V5W2_9POAL</name>
<feature type="compositionally biased region" description="Basic and acidic residues" evidence="1">
    <location>
        <begin position="86"/>
        <end position="118"/>
    </location>
</feature>
<dbReference type="InterPro" id="IPR001245">
    <property type="entry name" value="Ser-Thr/Tyr_kinase_cat_dom"/>
</dbReference>
<dbReference type="OrthoDB" id="4062651at2759"/>
<dbReference type="PROSITE" id="PS50011">
    <property type="entry name" value="PROTEIN_KINASE_DOM"/>
    <property type="match status" value="1"/>
</dbReference>
<evidence type="ECO:0000259" key="2">
    <source>
        <dbReference type="PROSITE" id="PS50011"/>
    </source>
</evidence>
<dbReference type="PRINTS" id="PR00109">
    <property type="entry name" value="TYRKINASE"/>
</dbReference>
<dbReference type="STRING" id="888268.A0A1E5V5W2"/>
<dbReference type="PANTHER" id="PTHR44329">
    <property type="entry name" value="SERINE/THREONINE-PROTEIN KINASE TNNI3K-RELATED"/>
    <property type="match status" value="1"/>
</dbReference>
<protein>
    <submittedName>
        <fullName evidence="3">Serine/threonine-protein kinase HT1</fullName>
    </submittedName>
</protein>
<keyword evidence="3" id="KW-0418">Kinase</keyword>
<dbReference type="PANTHER" id="PTHR44329:SF295">
    <property type="entry name" value="OS05G0519200 PROTEIN"/>
    <property type="match status" value="1"/>
</dbReference>
<dbReference type="InterPro" id="IPR008271">
    <property type="entry name" value="Ser/Thr_kinase_AS"/>
</dbReference>
<feature type="region of interest" description="Disordered" evidence="1">
    <location>
        <begin position="44"/>
        <end position="263"/>
    </location>
</feature>
<dbReference type="InterPro" id="IPR051681">
    <property type="entry name" value="Ser/Thr_Kinases-Pseudokinases"/>
</dbReference>
<keyword evidence="4" id="KW-1185">Reference proteome</keyword>
<keyword evidence="3" id="KW-0808">Transferase</keyword>
<dbReference type="SMART" id="SM00220">
    <property type="entry name" value="S_TKc"/>
    <property type="match status" value="1"/>
</dbReference>
<dbReference type="GO" id="GO:0005524">
    <property type="term" value="F:ATP binding"/>
    <property type="evidence" value="ECO:0007669"/>
    <property type="project" value="InterPro"/>
</dbReference>
<comment type="caution">
    <text evidence="3">The sequence shown here is derived from an EMBL/GenBank/DDBJ whole genome shotgun (WGS) entry which is preliminary data.</text>
</comment>
<evidence type="ECO:0000313" key="3">
    <source>
        <dbReference type="EMBL" id="OEL20375.1"/>
    </source>
</evidence>
<feature type="domain" description="Protein kinase" evidence="2">
    <location>
        <begin position="293"/>
        <end position="572"/>
    </location>
</feature>
<dbReference type="InterPro" id="IPR011009">
    <property type="entry name" value="Kinase-like_dom_sf"/>
</dbReference>
<accession>A0A1E5V5W2</accession>
<proteinExistence type="predicted"/>
<dbReference type="Proteomes" id="UP000095767">
    <property type="component" value="Unassembled WGS sequence"/>
</dbReference>
<gene>
    <name evidence="3" type="ORF">BAE44_0018605</name>
</gene>
<dbReference type="CDD" id="cd13999">
    <property type="entry name" value="STKc_MAP3K-like"/>
    <property type="match status" value="1"/>
</dbReference>
<dbReference type="Gene3D" id="3.30.200.20">
    <property type="entry name" value="Phosphorylase Kinase, domain 1"/>
    <property type="match status" value="1"/>
</dbReference>
<dbReference type="InterPro" id="IPR000719">
    <property type="entry name" value="Prot_kinase_dom"/>
</dbReference>